<organism evidence="12 13">
    <name type="scientific">Microbacterium caowuchunii</name>
    <dbReference type="NCBI Taxonomy" id="2614638"/>
    <lineage>
        <taxon>Bacteria</taxon>
        <taxon>Bacillati</taxon>
        <taxon>Actinomycetota</taxon>
        <taxon>Actinomycetes</taxon>
        <taxon>Micrococcales</taxon>
        <taxon>Microbacteriaceae</taxon>
        <taxon>Microbacterium</taxon>
    </lineage>
</organism>
<dbReference type="InterPro" id="IPR014014">
    <property type="entry name" value="RNA_helicase_DEAD_Q_motif"/>
</dbReference>
<dbReference type="InterPro" id="IPR001650">
    <property type="entry name" value="Helicase_C-like"/>
</dbReference>
<feature type="domain" description="Helicase ATP-binding" evidence="9">
    <location>
        <begin position="33"/>
        <end position="204"/>
    </location>
</feature>
<dbReference type="SUPFAM" id="SSF52540">
    <property type="entry name" value="P-loop containing nucleoside triphosphate hydrolases"/>
    <property type="match status" value="1"/>
</dbReference>
<dbReference type="GO" id="GO:0005829">
    <property type="term" value="C:cytosol"/>
    <property type="evidence" value="ECO:0007669"/>
    <property type="project" value="TreeGrafter"/>
</dbReference>
<sequence>MTTFAELGVDQDIIDALTARGIVDAFPIQEQTIPLSLPGQDIIGQAKTGTGKTFGFGIPVVQRLGLDPAPGVKSLIVVPTRELAVQVYEDMDMLTSNRSTSVVAIYGGKAYEGQIDQLKAGAQIVVGTPGRLIDLNNQRLLDLSNATEVVLDEADKMLDLGFLADIEKIFQKVAPVRHTQLFSATMPGPIVALARRFMNNPIHIRATDPDEGLTQANIRHLVYRAHSLDKDEVIARILQAEGRGKTVVFTRTKRAAQKLVDELNDRGFNAGAVHGDMSQEARERSMAAFKAGKRDVLIATDVAARGIDVDDVTHVINHTIPDDEKAYLHRVGRTGRAGKTGIAVTFVDWDDLHKWALINRALDFGQPEPTETYSSSPHLFEDLDIPAGTKGRLRKLPVAGATGSVPTVSASRPSESSDAPRRRRRRGAASDTDGAPVTTQDAPPLEGRGTHDGGGSEHHDGKATASRRRRRRRGPRPDGAPAAS</sequence>
<feature type="compositionally biased region" description="Basic and acidic residues" evidence="8">
    <location>
        <begin position="448"/>
        <end position="462"/>
    </location>
</feature>
<dbReference type="InterPro" id="IPR014001">
    <property type="entry name" value="Helicase_ATP-bd"/>
</dbReference>
<evidence type="ECO:0000256" key="5">
    <source>
        <dbReference type="ARBA" id="ARBA00022840"/>
    </source>
</evidence>
<dbReference type="GO" id="GO:0003724">
    <property type="term" value="F:RNA helicase activity"/>
    <property type="evidence" value="ECO:0007669"/>
    <property type="project" value="UniProtKB-EC"/>
</dbReference>
<protein>
    <recommendedName>
        <fullName evidence="1">RNA helicase</fullName>
        <ecNumber evidence="1">3.6.4.13</ecNumber>
    </recommendedName>
</protein>
<name>A0A5N0TIF3_9MICO</name>
<evidence type="ECO:0000256" key="3">
    <source>
        <dbReference type="ARBA" id="ARBA00022801"/>
    </source>
</evidence>
<evidence type="ECO:0000256" key="4">
    <source>
        <dbReference type="ARBA" id="ARBA00022806"/>
    </source>
</evidence>
<feature type="short sequence motif" description="Q motif" evidence="6">
    <location>
        <begin position="2"/>
        <end position="30"/>
    </location>
</feature>
<dbReference type="InterPro" id="IPR011545">
    <property type="entry name" value="DEAD/DEAH_box_helicase_dom"/>
</dbReference>
<dbReference type="CDD" id="cd18787">
    <property type="entry name" value="SF2_C_DEAD"/>
    <property type="match status" value="1"/>
</dbReference>
<dbReference type="Pfam" id="PF00270">
    <property type="entry name" value="DEAD"/>
    <property type="match status" value="1"/>
</dbReference>
<evidence type="ECO:0000256" key="7">
    <source>
        <dbReference type="RuleBase" id="RU000492"/>
    </source>
</evidence>
<reference evidence="13" key="1">
    <citation type="submission" date="2019-09" db="EMBL/GenBank/DDBJ databases">
        <title>Mumia zhuanghuii sp. nov. isolated from the intestinal contents of plateau pika (Ochotona curzoniae) in the Qinghai-Tibet plateau of China.</title>
        <authorList>
            <person name="Tian Z."/>
        </authorList>
    </citation>
    <scope>NUCLEOTIDE SEQUENCE [LARGE SCALE GENOMIC DNA]</scope>
    <source>
        <strain evidence="13">L-033</strain>
    </source>
</reference>
<dbReference type="PROSITE" id="PS51195">
    <property type="entry name" value="Q_MOTIF"/>
    <property type="match status" value="1"/>
</dbReference>
<keyword evidence="4 7" id="KW-0347">Helicase</keyword>
<evidence type="ECO:0000259" key="10">
    <source>
        <dbReference type="PROSITE" id="PS51194"/>
    </source>
</evidence>
<dbReference type="GO" id="GO:0005840">
    <property type="term" value="C:ribosome"/>
    <property type="evidence" value="ECO:0007669"/>
    <property type="project" value="TreeGrafter"/>
</dbReference>
<dbReference type="GO" id="GO:0016787">
    <property type="term" value="F:hydrolase activity"/>
    <property type="evidence" value="ECO:0007669"/>
    <property type="project" value="UniProtKB-KW"/>
</dbReference>
<dbReference type="PROSITE" id="PS51194">
    <property type="entry name" value="HELICASE_CTER"/>
    <property type="match status" value="1"/>
</dbReference>
<evidence type="ECO:0000256" key="6">
    <source>
        <dbReference type="PROSITE-ProRule" id="PRU00552"/>
    </source>
</evidence>
<feature type="domain" description="DEAD-box RNA helicase Q" evidence="11">
    <location>
        <begin position="2"/>
        <end position="30"/>
    </location>
</feature>
<evidence type="ECO:0000259" key="9">
    <source>
        <dbReference type="PROSITE" id="PS51192"/>
    </source>
</evidence>
<keyword evidence="13" id="KW-1185">Reference proteome</keyword>
<dbReference type="GO" id="GO:0009409">
    <property type="term" value="P:response to cold"/>
    <property type="evidence" value="ECO:0007669"/>
    <property type="project" value="TreeGrafter"/>
</dbReference>
<dbReference type="PROSITE" id="PS00039">
    <property type="entry name" value="DEAD_ATP_HELICASE"/>
    <property type="match status" value="1"/>
</dbReference>
<feature type="domain" description="Helicase C-terminal" evidence="10">
    <location>
        <begin position="232"/>
        <end position="384"/>
    </location>
</feature>
<evidence type="ECO:0000259" key="11">
    <source>
        <dbReference type="PROSITE" id="PS51195"/>
    </source>
</evidence>
<dbReference type="SMART" id="SM00490">
    <property type="entry name" value="HELICc"/>
    <property type="match status" value="1"/>
</dbReference>
<evidence type="ECO:0000256" key="2">
    <source>
        <dbReference type="ARBA" id="ARBA00022741"/>
    </source>
</evidence>
<evidence type="ECO:0000256" key="1">
    <source>
        <dbReference type="ARBA" id="ARBA00012552"/>
    </source>
</evidence>
<dbReference type="GO" id="GO:0005524">
    <property type="term" value="F:ATP binding"/>
    <property type="evidence" value="ECO:0007669"/>
    <property type="project" value="UniProtKB-KW"/>
</dbReference>
<gene>
    <name evidence="12" type="ORF">F6B40_03555</name>
</gene>
<dbReference type="Pfam" id="PF00271">
    <property type="entry name" value="Helicase_C"/>
    <property type="match status" value="1"/>
</dbReference>
<dbReference type="RefSeq" id="WP_150892148.1">
    <property type="nucleotide sequence ID" value="NZ_VYUY01000006.1"/>
</dbReference>
<keyword evidence="2 7" id="KW-0547">Nucleotide-binding</keyword>
<dbReference type="CDD" id="cd00268">
    <property type="entry name" value="DEADc"/>
    <property type="match status" value="1"/>
</dbReference>
<dbReference type="GO" id="GO:0033592">
    <property type="term" value="F:RNA strand annealing activity"/>
    <property type="evidence" value="ECO:0007669"/>
    <property type="project" value="TreeGrafter"/>
</dbReference>
<dbReference type="Gene3D" id="3.40.50.300">
    <property type="entry name" value="P-loop containing nucleotide triphosphate hydrolases"/>
    <property type="match status" value="2"/>
</dbReference>
<keyword evidence="3 7" id="KW-0378">Hydrolase</keyword>
<dbReference type="InterPro" id="IPR000629">
    <property type="entry name" value="RNA-helicase_DEAD-box_CS"/>
</dbReference>
<proteinExistence type="inferred from homology"/>
<feature type="region of interest" description="Disordered" evidence="8">
    <location>
        <begin position="399"/>
        <end position="484"/>
    </location>
</feature>
<comment type="similarity">
    <text evidence="7">Belongs to the DEAD box helicase family.</text>
</comment>
<dbReference type="InterPro" id="IPR044742">
    <property type="entry name" value="DEAD/DEAH_RhlB"/>
</dbReference>
<dbReference type="EC" id="3.6.4.13" evidence="1"/>
<comment type="caution">
    <text evidence="12">The sequence shown here is derived from an EMBL/GenBank/DDBJ whole genome shotgun (WGS) entry which is preliminary data.</text>
</comment>
<evidence type="ECO:0000313" key="13">
    <source>
        <dbReference type="Proteomes" id="UP000326838"/>
    </source>
</evidence>
<evidence type="ECO:0000313" key="12">
    <source>
        <dbReference type="EMBL" id="KAA9134792.1"/>
    </source>
</evidence>
<keyword evidence="5 7" id="KW-0067">ATP-binding</keyword>
<dbReference type="EMBL" id="VYUY01000006">
    <property type="protein sequence ID" value="KAA9134792.1"/>
    <property type="molecule type" value="Genomic_DNA"/>
</dbReference>
<feature type="compositionally biased region" description="Basic residues" evidence="8">
    <location>
        <begin position="465"/>
        <end position="474"/>
    </location>
</feature>
<dbReference type="PANTHER" id="PTHR47963">
    <property type="entry name" value="DEAD-BOX ATP-DEPENDENT RNA HELICASE 47, MITOCHONDRIAL"/>
    <property type="match status" value="1"/>
</dbReference>
<evidence type="ECO:0000256" key="8">
    <source>
        <dbReference type="SAM" id="MobiDB-lite"/>
    </source>
</evidence>
<dbReference type="PANTHER" id="PTHR47963:SF8">
    <property type="entry name" value="ATP-DEPENDENT RNA HELICASE DEAD"/>
    <property type="match status" value="1"/>
</dbReference>
<accession>A0A5N0TIF3</accession>
<dbReference type="Proteomes" id="UP000326838">
    <property type="component" value="Unassembled WGS sequence"/>
</dbReference>
<dbReference type="InterPro" id="IPR027417">
    <property type="entry name" value="P-loop_NTPase"/>
</dbReference>
<dbReference type="AlphaFoldDB" id="A0A5N0TIF3"/>
<dbReference type="PROSITE" id="PS51192">
    <property type="entry name" value="HELICASE_ATP_BIND_1"/>
    <property type="match status" value="1"/>
</dbReference>
<dbReference type="SMART" id="SM00487">
    <property type="entry name" value="DEXDc"/>
    <property type="match status" value="1"/>
</dbReference>
<dbReference type="InterPro" id="IPR050547">
    <property type="entry name" value="DEAD_box_RNA_helicases"/>
</dbReference>